<dbReference type="Pfam" id="PF03975">
    <property type="entry name" value="CheD"/>
    <property type="match status" value="1"/>
</dbReference>
<dbReference type="InterPro" id="IPR011324">
    <property type="entry name" value="Cytotoxic_necrot_fac-like_cat"/>
</dbReference>
<reference evidence="4" key="1">
    <citation type="journal article" date="2019" name="Int. J. Syst. Evol. Microbiol.">
        <title>The Global Catalogue of Microorganisms (GCM) 10K type strain sequencing project: providing services to taxonomists for standard genome sequencing and annotation.</title>
        <authorList>
            <consortium name="The Broad Institute Genomics Platform"/>
            <consortium name="The Broad Institute Genome Sequencing Center for Infectious Disease"/>
            <person name="Wu L."/>
            <person name="Ma J."/>
        </authorList>
    </citation>
    <scope>NUCLEOTIDE SEQUENCE [LARGE SCALE GENOMIC DNA]</scope>
    <source>
        <strain evidence="4">CGMCC 1.7003</strain>
    </source>
</reference>
<dbReference type="Proteomes" id="UP000659697">
    <property type="component" value="Unassembled WGS sequence"/>
</dbReference>
<dbReference type="InterPro" id="IPR005659">
    <property type="entry name" value="Chemorcpt_Glu_NH3ase_CheD"/>
</dbReference>
<comment type="caution">
    <text evidence="3">The sequence shown here is derived from an EMBL/GenBank/DDBJ whole genome shotgun (WGS) entry which is preliminary data.</text>
</comment>
<dbReference type="EMBL" id="BNAO01000002">
    <property type="protein sequence ID" value="GHG63381.1"/>
    <property type="molecule type" value="Genomic_DNA"/>
</dbReference>
<dbReference type="PANTHER" id="PTHR35147:SF3">
    <property type="entry name" value="CHEMORECEPTOR GLUTAMINE DEAMIDASE CHED 1-RELATED"/>
    <property type="match status" value="1"/>
</dbReference>
<protein>
    <submittedName>
        <fullName evidence="3">Chemoreceptor glutamine deamidase CheD</fullName>
    </submittedName>
</protein>
<dbReference type="InterPro" id="IPR038592">
    <property type="entry name" value="CheD-like_sf"/>
</dbReference>
<organism evidence="3 4">
    <name type="scientific">Alishewanella longhuensis</name>
    <dbReference type="NCBI Taxonomy" id="1091037"/>
    <lineage>
        <taxon>Bacteria</taxon>
        <taxon>Pseudomonadati</taxon>
        <taxon>Pseudomonadota</taxon>
        <taxon>Gammaproteobacteria</taxon>
        <taxon>Alteromonadales</taxon>
        <taxon>Alteromonadaceae</taxon>
        <taxon>Alishewanella</taxon>
    </lineage>
</organism>
<dbReference type="CDD" id="cd16352">
    <property type="entry name" value="CheD"/>
    <property type="match status" value="1"/>
</dbReference>
<proteinExistence type="predicted"/>
<name>A0ABQ3KXJ3_9ALTE</name>
<evidence type="ECO:0000313" key="4">
    <source>
        <dbReference type="Proteomes" id="UP000659697"/>
    </source>
</evidence>
<sequence length="140" mass="15336">MTITLWHPSLKIGGLCHFLLPDCSKPEAADARYAKVAMALMIEAIVQRSGNCKEYQAKVFGGADMFDLCWGDMAVGARNVACARQLLEHYGIAIVAEDVGGDCYRQLIFNSDDGSVWLRKGVRYTMPDTDSNLFAPGSLL</sequence>
<dbReference type="SUPFAM" id="SSF64438">
    <property type="entry name" value="CNF1/YfiH-like putative cysteine hydrolases"/>
    <property type="match status" value="1"/>
</dbReference>
<accession>A0ABQ3KXJ3</accession>
<dbReference type="RefSeq" id="WP_189430692.1">
    <property type="nucleotide sequence ID" value="NZ_BNAO01000002.1"/>
</dbReference>
<keyword evidence="4" id="KW-1185">Reference proteome</keyword>
<evidence type="ECO:0000256" key="1">
    <source>
        <dbReference type="ARBA" id="ARBA00022500"/>
    </source>
</evidence>
<dbReference type="PANTHER" id="PTHR35147">
    <property type="entry name" value="CHEMORECEPTOR GLUTAMINE DEAMIDASE CHED-RELATED"/>
    <property type="match status" value="1"/>
</dbReference>
<keyword evidence="1" id="KW-0145">Chemotaxis</keyword>
<gene>
    <name evidence="3" type="primary">cheD</name>
    <name evidence="3" type="ORF">GCM10010919_09040</name>
</gene>
<dbReference type="Gene3D" id="3.30.1330.200">
    <property type="match status" value="1"/>
</dbReference>
<keyword evidence="2" id="KW-0378">Hydrolase</keyword>
<evidence type="ECO:0000256" key="2">
    <source>
        <dbReference type="ARBA" id="ARBA00022801"/>
    </source>
</evidence>
<evidence type="ECO:0000313" key="3">
    <source>
        <dbReference type="EMBL" id="GHG63381.1"/>
    </source>
</evidence>